<proteinExistence type="predicted"/>
<dbReference type="GO" id="GO:0003677">
    <property type="term" value="F:DNA binding"/>
    <property type="evidence" value="ECO:0007669"/>
    <property type="project" value="InterPro"/>
</dbReference>
<reference evidence="2 3" key="1">
    <citation type="journal article" date="2009" name="Stand. Genomic Sci.">
        <title>Complete genome sequence of Catenulispora acidiphila type strain (ID 139908).</title>
        <authorList>
            <person name="Copeland A."/>
            <person name="Lapidus A."/>
            <person name="Glavina Del Rio T."/>
            <person name="Nolan M."/>
            <person name="Lucas S."/>
            <person name="Chen F."/>
            <person name="Tice H."/>
            <person name="Cheng J.F."/>
            <person name="Bruce D."/>
            <person name="Goodwin L."/>
            <person name="Pitluck S."/>
            <person name="Mikhailova N."/>
            <person name="Pati A."/>
            <person name="Ivanova N."/>
            <person name="Mavromatis K."/>
            <person name="Chen A."/>
            <person name="Palaniappan K."/>
            <person name="Chain P."/>
            <person name="Land M."/>
            <person name="Hauser L."/>
            <person name="Chang Y.J."/>
            <person name="Jeffries C.D."/>
            <person name="Chertkov O."/>
            <person name="Brettin T."/>
            <person name="Detter J.C."/>
            <person name="Han C."/>
            <person name="Ali Z."/>
            <person name="Tindall B.J."/>
            <person name="Goker M."/>
            <person name="Bristow J."/>
            <person name="Eisen J.A."/>
            <person name="Markowitz V."/>
            <person name="Hugenholtz P."/>
            <person name="Kyrpides N.C."/>
            <person name="Klenk H.P."/>
        </authorList>
    </citation>
    <scope>NUCLEOTIDE SEQUENCE [LARGE SCALE GENOMIC DNA]</scope>
    <source>
        <strain evidence="3">DSM 44928 / JCM 14897 / NBRC 102108 / NRRL B-24433 / ID139908</strain>
    </source>
</reference>
<dbReference type="InterPro" id="IPR010982">
    <property type="entry name" value="Lambda_DNA-bd_dom_sf"/>
</dbReference>
<dbReference type="InterPro" id="IPR001387">
    <property type="entry name" value="Cro/C1-type_HTH"/>
</dbReference>
<organism evidence="2 3">
    <name type="scientific">Catenulispora acidiphila (strain DSM 44928 / JCM 14897 / NBRC 102108 / NRRL B-24433 / ID139908)</name>
    <dbReference type="NCBI Taxonomy" id="479433"/>
    <lineage>
        <taxon>Bacteria</taxon>
        <taxon>Bacillati</taxon>
        <taxon>Actinomycetota</taxon>
        <taxon>Actinomycetes</taxon>
        <taxon>Catenulisporales</taxon>
        <taxon>Catenulisporaceae</taxon>
        <taxon>Catenulispora</taxon>
    </lineage>
</organism>
<dbReference type="SMART" id="SM00530">
    <property type="entry name" value="HTH_XRE"/>
    <property type="match status" value="1"/>
</dbReference>
<protein>
    <submittedName>
        <fullName evidence="2">Helix-turn-helix domain protein</fullName>
    </submittedName>
</protein>
<keyword evidence="3" id="KW-1185">Reference proteome</keyword>
<name>C7QEP3_CATAD</name>
<dbReference type="CDD" id="cd00093">
    <property type="entry name" value="HTH_XRE"/>
    <property type="match status" value="1"/>
</dbReference>
<evidence type="ECO:0000313" key="3">
    <source>
        <dbReference type="Proteomes" id="UP000000851"/>
    </source>
</evidence>
<sequence>MQGRGGRRIPPPQPFNSRARELRDYMQELRKESGWTIAAIAQHGGGSPVTLAAALRGPRLPSWRTIELFLLGLDVNEDDVHFNKYDGEPSWADSDFLLAQSDVVLRLRGLWLAARAAARGEADQTSTRTDSQVR</sequence>
<accession>C7QEP3</accession>
<dbReference type="HOGENOM" id="CLU_1892408_0_0_11"/>
<dbReference type="Proteomes" id="UP000000851">
    <property type="component" value="Chromosome"/>
</dbReference>
<dbReference type="EMBL" id="CP001700">
    <property type="protein sequence ID" value="ACU72813.1"/>
    <property type="molecule type" value="Genomic_DNA"/>
</dbReference>
<gene>
    <name evidence="2" type="ordered locus">Caci_3927</name>
</gene>
<dbReference type="Pfam" id="PF13560">
    <property type="entry name" value="HTH_31"/>
    <property type="match status" value="1"/>
</dbReference>
<dbReference type="InParanoid" id="C7QEP3"/>
<dbReference type="KEGG" id="cai:Caci_3927"/>
<dbReference type="PROSITE" id="PS50943">
    <property type="entry name" value="HTH_CROC1"/>
    <property type="match status" value="1"/>
</dbReference>
<feature type="domain" description="HTH cro/C1-type" evidence="1">
    <location>
        <begin position="26"/>
        <end position="80"/>
    </location>
</feature>
<dbReference type="AlphaFoldDB" id="C7QEP3"/>
<evidence type="ECO:0000259" key="1">
    <source>
        <dbReference type="PROSITE" id="PS50943"/>
    </source>
</evidence>
<dbReference type="SUPFAM" id="SSF47413">
    <property type="entry name" value="lambda repressor-like DNA-binding domains"/>
    <property type="match status" value="1"/>
</dbReference>
<evidence type="ECO:0000313" key="2">
    <source>
        <dbReference type="EMBL" id="ACU72813.1"/>
    </source>
</evidence>